<dbReference type="PANTHER" id="PTHR43434">
    <property type="entry name" value="PHOSPHOGLYCOLATE PHOSPHATASE"/>
    <property type="match status" value="1"/>
</dbReference>
<dbReference type="SFLD" id="SFLDG01129">
    <property type="entry name" value="C1.5:_HAD__Beta-PGM__Phosphata"/>
    <property type="match status" value="1"/>
</dbReference>
<protein>
    <recommendedName>
        <fullName evidence="4">phosphoglycolate phosphatase</fullName>
        <ecNumber evidence="4">3.1.3.18</ecNumber>
    </recommendedName>
</protein>
<dbReference type="GO" id="GO:0005829">
    <property type="term" value="C:cytosol"/>
    <property type="evidence" value="ECO:0007669"/>
    <property type="project" value="TreeGrafter"/>
</dbReference>
<dbReference type="Proteomes" id="UP000192783">
    <property type="component" value="Unassembled WGS sequence"/>
</dbReference>
<dbReference type="InterPro" id="IPR036412">
    <property type="entry name" value="HAD-like_sf"/>
</dbReference>
<dbReference type="InterPro" id="IPR006439">
    <property type="entry name" value="HAD-SF_hydro_IA"/>
</dbReference>
<keyword evidence="6" id="KW-1185">Reference proteome</keyword>
<dbReference type="RefSeq" id="WP_170920452.1">
    <property type="nucleotide sequence ID" value="NZ_FWXF01000007.1"/>
</dbReference>
<comment type="catalytic activity">
    <reaction evidence="1">
        <text>2-phosphoglycolate + H2O = glycolate + phosphate</text>
        <dbReference type="Rhea" id="RHEA:14369"/>
        <dbReference type="ChEBI" id="CHEBI:15377"/>
        <dbReference type="ChEBI" id="CHEBI:29805"/>
        <dbReference type="ChEBI" id="CHEBI:43474"/>
        <dbReference type="ChEBI" id="CHEBI:58033"/>
        <dbReference type="EC" id="3.1.3.18"/>
    </reaction>
</comment>
<dbReference type="InterPro" id="IPR023198">
    <property type="entry name" value="PGP-like_dom2"/>
</dbReference>
<evidence type="ECO:0000313" key="6">
    <source>
        <dbReference type="Proteomes" id="UP000192783"/>
    </source>
</evidence>
<dbReference type="Pfam" id="PF13419">
    <property type="entry name" value="HAD_2"/>
    <property type="match status" value="1"/>
</dbReference>
<dbReference type="Gene3D" id="3.40.50.1000">
    <property type="entry name" value="HAD superfamily/HAD-like"/>
    <property type="match status" value="1"/>
</dbReference>
<comment type="pathway">
    <text evidence="2">Organic acid metabolism; glycolate biosynthesis; glycolate from 2-phosphoglycolate: step 1/1.</text>
</comment>
<dbReference type="EC" id="3.1.3.18" evidence="4"/>
<evidence type="ECO:0000256" key="2">
    <source>
        <dbReference type="ARBA" id="ARBA00004818"/>
    </source>
</evidence>
<dbReference type="Gene3D" id="1.10.150.240">
    <property type="entry name" value="Putative phosphatase, domain 2"/>
    <property type="match status" value="1"/>
</dbReference>
<accession>A0A1W1XI07</accession>
<dbReference type="GO" id="GO:0008967">
    <property type="term" value="F:phosphoglycolate phosphatase activity"/>
    <property type="evidence" value="ECO:0007669"/>
    <property type="project" value="UniProtKB-EC"/>
</dbReference>
<organism evidence="5 6">
    <name type="scientific">Desulfacinum hydrothermale DSM 13146</name>
    <dbReference type="NCBI Taxonomy" id="1121390"/>
    <lineage>
        <taxon>Bacteria</taxon>
        <taxon>Pseudomonadati</taxon>
        <taxon>Thermodesulfobacteriota</taxon>
        <taxon>Syntrophobacteria</taxon>
        <taxon>Syntrophobacterales</taxon>
        <taxon>Syntrophobacteraceae</taxon>
        <taxon>Desulfacinum</taxon>
    </lineage>
</organism>
<gene>
    <name evidence="5" type="ORF">SAMN02746041_01667</name>
</gene>
<dbReference type="SFLD" id="SFLDS00003">
    <property type="entry name" value="Haloacid_Dehalogenase"/>
    <property type="match status" value="1"/>
</dbReference>
<dbReference type="STRING" id="1121390.SAMN02746041_01667"/>
<dbReference type="PANTHER" id="PTHR43434:SF1">
    <property type="entry name" value="PHOSPHOGLYCOLATE PHOSPHATASE"/>
    <property type="match status" value="1"/>
</dbReference>
<dbReference type="NCBIfam" id="TIGR01549">
    <property type="entry name" value="HAD-SF-IA-v1"/>
    <property type="match status" value="1"/>
</dbReference>
<evidence type="ECO:0000256" key="4">
    <source>
        <dbReference type="ARBA" id="ARBA00013078"/>
    </source>
</evidence>
<evidence type="ECO:0000313" key="5">
    <source>
        <dbReference type="EMBL" id="SMC23138.1"/>
    </source>
</evidence>
<dbReference type="AlphaFoldDB" id="A0A1W1XI07"/>
<proteinExistence type="inferred from homology"/>
<sequence>MKNSSPLRAAVQATQLFDSGAPKVVVFDCDGVLFDSREANVRFYNHILARLGRPEVRPDQEDYIHMHSARESLAYLLGSGPLLDEAWRHCQSIDFRIFNRYLRKEPGLEEFLAFLRPHCRIALATNRTVSTPQILESFGLRAYFDLVVTAADVNHPKPHPESMEKILRSFQSPARHVLFIGDSQVDAMLAQNSGVIFVAYKNPELQAHVHADSFRDLQYWLAPALGAR</sequence>
<dbReference type="InterPro" id="IPR050155">
    <property type="entry name" value="HAD-like_hydrolase_sf"/>
</dbReference>
<reference evidence="5 6" key="1">
    <citation type="submission" date="2017-04" db="EMBL/GenBank/DDBJ databases">
        <authorList>
            <person name="Afonso C.L."/>
            <person name="Miller P.J."/>
            <person name="Scott M.A."/>
            <person name="Spackman E."/>
            <person name="Goraichik I."/>
            <person name="Dimitrov K.M."/>
            <person name="Suarez D.L."/>
            <person name="Swayne D.E."/>
        </authorList>
    </citation>
    <scope>NUCLEOTIDE SEQUENCE [LARGE SCALE GENOMIC DNA]</scope>
    <source>
        <strain evidence="5 6">DSM 13146</strain>
    </source>
</reference>
<dbReference type="SUPFAM" id="SSF56784">
    <property type="entry name" value="HAD-like"/>
    <property type="match status" value="1"/>
</dbReference>
<dbReference type="InterPro" id="IPR041492">
    <property type="entry name" value="HAD_2"/>
</dbReference>
<dbReference type="GO" id="GO:0006281">
    <property type="term" value="P:DNA repair"/>
    <property type="evidence" value="ECO:0007669"/>
    <property type="project" value="TreeGrafter"/>
</dbReference>
<dbReference type="EMBL" id="FWXF01000007">
    <property type="protein sequence ID" value="SMC23138.1"/>
    <property type="molecule type" value="Genomic_DNA"/>
</dbReference>
<comment type="similarity">
    <text evidence="3">Belongs to the HAD-like hydrolase superfamily. CbbY/CbbZ/Gph/YieH family.</text>
</comment>
<name>A0A1W1XI07_9BACT</name>
<dbReference type="InterPro" id="IPR023214">
    <property type="entry name" value="HAD_sf"/>
</dbReference>
<evidence type="ECO:0000256" key="3">
    <source>
        <dbReference type="ARBA" id="ARBA00006171"/>
    </source>
</evidence>
<evidence type="ECO:0000256" key="1">
    <source>
        <dbReference type="ARBA" id="ARBA00000830"/>
    </source>
</evidence>